<proteinExistence type="predicted"/>
<sequence>MSLPEWFRKRCNMSKIKSVEKADALIKTCQTQGVKLAVIFQRRYSDGVIALKRLLEQGKLGRLIFSLFLKDLAKSGGFKKR</sequence>
<evidence type="ECO:0000313" key="2">
    <source>
        <dbReference type="Proteomes" id="UP000216752"/>
    </source>
</evidence>
<organism evidence="1 2">
    <name type="scientific">Sporomusa silvacetica DSM 10669</name>
    <dbReference type="NCBI Taxonomy" id="1123289"/>
    <lineage>
        <taxon>Bacteria</taxon>
        <taxon>Bacillati</taxon>
        <taxon>Bacillota</taxon>
        <taxon>Negativicutes</taxon>
        <taxon>Selenomonadales</taxon>
        <taxon>Sporomusaceae</taxon>
        <taxon>Sporomusa</taxon>
    </lineage>
</organism>
<keyword evidence="2" id="KW-1185">Reference proteome</keyword>
<dbReference type="Gene3D" id="3.30.360.10">
    <property type="entry name" value="Dihydrodipicolinate Reductase, domain 2"/>
    <property type="match status" value="1"/>
</dbReference>
<dbReference type="Proteomes" id="UP000216752">
    <property type="component" value="Chromosome"/>
</dbReference>
<protein>
    <submittedName>
        <fullName evidence="1">Uncharacterized protein</fullName>
    </submittedName>
</protein>
<evidence type="ECO:0000313" key="1">
    <source>
        <dbReference type="EMBL" id="XFO68926.1"/>
    </source>
</evidence>
<dbReference type="SUPFAM" id="SSF51735">
    <property type="entry name" value="NAD(P)-binding Rossmann-fold domains"/>
    <property type="match status" value="1"/>
</dbReference>
<dbReference type="Gene3D" id="3.40.50.720">
    <property type="entry name" value="NAD(P)-binding Rossmann-like Domain"/>
    <property type="match status" value="1"/>
</dbReference>
<dbReference type="InterPro" id="IPR036291">
    <property type="entry name" value="NAD(P)-bd_dom_sf"/>
</dbReference>
<name>A0ABZ3ITQ3_9FIRM</name>
<gene>
    <name evidence="1" type="ORF">SPSIL_051540</name>
</gene>
<dbReference type="EMBL" id="CP155573">
    <property type="protein sequence ID" value="XFO68926.1"/>
    <property type="molecule type" value="Genomic_DNA"/>
</dbReference>
<reference evidence="1" key="1">
    <citation type="submission" date="2024-05" db="EMBL/GenBank/DDBJ databases">
        <title>Isolation and characterization of Sporomusa carbonis sp. nov., a carboxydotrophic hydrogenogen in the genus of Sporomusa isolated from a charcoal burning pile.</title>
        <authorList>
            <person name="Boeer T."/>
            <person name="Rosenbaum F."/>
            <person name="Eysell L."/>
            <person name="Mueller V."/>
            <person name="Daniel R."/>
            <person name="Poehlein A."/>
        </authorList>
    </citation>
    <scope>NUCLEOTIDE SEQUENCE [LARGE SCALE GENOMIC DNA]</scope>
    <source>
        <strain evidence="1">DSM 10669</strain>
    </source>
</reference>
<accession>A0ABZ3ITQ3</accession>